<gene>
    <name evidence="4" type="ORF">BCR33DRAFT_717541</name>
</gene>
<evidence type="ECO:0000256" key="2">
    <source>
        <dbReference type="SAM" id="Phobius"/>
    </source>
</evidence>
<dbReference type="OrthoDB" id="10374717at2759"/>
<feature type="chain" id="PRO_5012892287" description="WSC domain-containing protein" evidence="3">
    <location>
        <begin position="18"/>
        <end position="528"/>
    </location>
</feature>
<evidence type="ECO:0008006" key="6">
    <source>
        <dbReference type="Google" id="ProtNLM"/>
    </source>
</evidence>
<accession>A0A1Y2C8E0</accession>
<feature type="transmembrane region" description="Helical" evidence="2">
    <location>
        <begin position="245"/>
        <end position="266"/>
    </location>
</feature>
<feature type="region of interest" description="Disordered" evidence="1">
    <location>
        <begin position="173"/>
        <end position="224"/>
    </location>
</feature>
<keyword evidence="2" id="KW-1133">Transmembrane helix</keyword>
<organism evidence="4 5">
    <name type="scientific">Rhizoclosmatium globosum</name>
    <dbReference type="NCBI Taxonomy" id="329046"/>
    <lineage>
        <taxon>Eukaryota</taxon>
        <taxon>Fungi</taxon>
        <taxon>Fungi incertae sedis</taxon>
        <taxon>Chytridiomycota</taxon>
        <taxon>Chytridiomycota incertae sedis</taxon>
        <taxon>Chytridiomycetes</taxon>
        <taxon>Chytridiales</taxon>
        <taxon>Chytriomycetaceae</taxon>
        <taxon>Rhizoclosmatium</taxon>
    </lineage>
</organism>
<keyword evidence="2" id="KW-0812">Transmembrane</keyword>
<comment type="caution">
    <text evidence="4">The sequence shown here is derived from an EMBL/GenBank/DDBJ whole genome shotgun (WGS) entry which is preliminary data.</text>
</comment>
<name>A0A1Y2C8E0_9FUNG</name>
<proteinExistence type="predicted"/>
<dbReference type="Proteomes" id="UP000193642">
    <property type="component" value="Unassembled WGS sequence"/>
</dbReference>
<feature type="signal peptide" evidence="3">
    <location>
        <begin position="1"/>
        <end position="17"/>
    </location>
</feature>
<keyword evidence="2" id="KW-0472">Membrane</keyword>
<dbReference type="AlphaFoldDB" id="A0A1Y2C8E0"/>
<sequence>MIELILLLASVCTVSHGTEVSFLPETGCVHIKMTGPAIPMTAADFSDNCYTACAKLLPSVDAYFFGPQMSLGGRKGNLCVCYLPGMQIVNSTGCIAKCRLKKCGGFNEDIDAVVYSQYGSIPNALTTESVSPTITASASSEVSSLLQPGTIVDTFTGTASNLTSQRLTTQTYAGSSAVSQSPTKQPLTSLNIGKPSSTAPNNVTSPENTSPEEANESALSVSIKATSTDPASSLTSTMSDMPSNIGLIAGLWVGVFLAIATFGFIYRHIRSNRNKAILEGSDSDSDYSGRESRTRKHPGRTSVEKRDFSFKAPNQYNVFTSRKPLIVTSPINVTEYAVNEAPVVTPAPKDELKQKVLNHFAAITPVDSFIESPIPFSRTPENLRESVNGTPDLSDGVKVPVTVLGAMPSNLKSELAVEDIEMPFSGVFGQNPSHPSWFADPKNSQARVYRRRVTTSNAGPGSIGRGSVMKSAIVPRRPFVEAESILSYQSSSNSGPLTAVAAGKKRRNASSVYMTMLEANEKVKELKI</sequence>
<evidence type="ECO:0000256" key="3">
    <source>
        <dbReference type="SAM" id="SignalP"/>
    </source>
</evidence>
<reference evidence="4 5" key="1">
    <citation type="submission" date="2016-07" db="EMBL/GenBank/DDBJ databases">
        <title>Pervasive Adenine N6-methylation of Active Genes in Fungi.</title>
        <authorList>
            <consortium name="DOE Joint Genome Institute"/>
            <person name="Mondo S.J."/>
            <person name="Dannebaum R.O."/>
            <person name="Kuo R.C."/>
            <person name="Labutti K."/>
            <person name="Haridas S."/>
            <person name="Kuo A."/>
            <person name="Salamov A."/>
            <person name="Ahrendt S.R."/>
            <person name="Lipzen A."/>
            <person name="Sullivan W."/>
            <person name="Andreopoulos W.B."/>
            <person name="Clum A."/>
            <person name="Lindquist E."/>
            <person name="Daum C."/>
            <person name="Ramamoorthy G.K."/>
            <person name="Gryganskyi A."/>
            <person name="Culley D."/>
            <person name="Magnuson J.K."/>
            <person name="James T.Y."/>
            <person name="O'Malley M.A."/>
            <person name="Stajich J.E."/>
            <person name="Spatafora J.W."/>
            <person name="Visel A."/>
            <person name="Grigoriev I.V."/>
        </authorList>
    </citation>
    <scope>NUCLEOTIDE SEQUENCE [LARGE SCALE GENOMIC DNA]</scope>
    <source>
        <strain evidence="4 5">JEL800</strain>
    </source>
</reference>
<keyword evidence="5" id="KW-1185">Reference proteome</keyword>
<protein>
    <recommendedName>
        <fullName evidence="6">WSC domain-containing protein</fullName>
    </recommendedName>
</protein>
<evidence type="ECO:0000313" key="4">
    <source>
        <dbReference type="EMBL" id="ORY43300.1"/>
    </source>
</evidence>
<evidence type="ECO:0000256" key="1">
    <source>
        <dbReference type="SAM" id="MobiDB-lite"/>
    </source>
</evidence>
<feature type="region of interest" description="Disordered" evidence="1">
    <location>
        <begin position="278"/>
        <end position="305"/>
    </location>
</feature>
<evidence type="ECO:0000313" key="5">
    <source>
        <dbReference type="Proteomes" id="UP000193642"/>
    </source>
</evidence>
<dbReference type="EMBL" id="MCGO01000025">
    <property type="protein sequence ID" value="ORY43300.1"/>
    <property type="molecule type" value="Genomic_DNA"/>
</dbReference>
<keyword evidence="3" id="KW-0732">Signal</keyword>